<proteinExistence type="predicted"/>
<feature type="compositionally biased region" description="Basic and acidic residues" evidence="1">
    <location>
        <begin position="906"/>
        <end position="921"/>
    </location>
</feature>
<feature type="compositionally biased region" description="Acidic residues" evidence="1">
    <location>
        <begin position="744"/>
        <end position="766"/>
    </location>
</feature>
<dbReference type="EMBL" id="FLQU01000550">
    <property type="protein sequence ID" value="SBS87188.1"/>
    <property type="molecule type" value="Genomic_DNA"/>
</dbReference>
<feature type="region of interest" description="Disordered" evidence="1">
    <location>
        <begin position="445"/>
        <end position="474"/>
    </location>
</feature>
<feature type="compositionally biased region" description="Basic and acidic residues" evidence="1">
    <location>
        <begin position="583"/>
        <end position="601"/>
    </location>
</feature>
<feature type="region of interest" description="Disordered" evidence="1">
    <location>
        <begin position="2170"/>
        <end position="2192"/>
    </location>
</feature>
<feature type="compositionally biased region" description="Basic residues" evidence="1">
    <location>
        <begin position="2017"/>
        <end position="2029"/>
    </location>
</feature>
<feature type="region of interest" description="Disordered" evidence="1">
    <location>
        <begin position="1912"/>
        <end position="1933"/>
    </location>
</feature>
<feature type="compositionally biased region" description="Polar residues" evidence="1">
    <location>
        <begin position="458"/>
        <end position="474"/>
    </location>
</feature>
<evidence type="ECO:0000313" key="2">
    <source>
        <dbReference type="EMBL" id="SBS87188.1"/>
    </source>
</evidence>
<evidence type="ECO:0000256" key="1">
    <source>
        <dbReference type="SAM" id="MobiDB-lite"/>
    </source>
</evidence>
<feature type="region of interest" description="Disordered" evidence="1">
    <location>
        <begin position="1490"/>
        <end position="1556"/>
    </location>
</feature>
<feature type="compositionally biased region" description="Acidic residues" evidence="1">
    <location>
        <begin position="837"/>
        <end position="853"/>
    </location>
</feature>
<name>A0A1A8W2N7_PLAOA</name>
<feature type="compositionally biased region" description="Acidic residues" evidence="1">
    <location>
        <begin position="872"/>
        <end position="905"/>
    </location>
</feature>
<feature type="compositionally biased region" description="Basic and acidic residues" evidence="1">
    <location>
        <begin position="727"/>
        <end position="741"/>
    </location>
</feature>
<feature type="region of interest" description="Disordered" evidence="1">
    <location>
        <begin position="1347"/>
        <end position="1460"/>
    </location>
</feature>
<feature type="compositionally biased region" description="Acidic residues" evidence="1">
    <location>
        <begin position="1072"/>
        <end position="1097"/>
    </location>
</feature>
<sequence>MDDEMCVNTTCAVMPPCGNVSKGKYCIPRKNMEKIKDDIVGKAGWKPFSSPFYFDRMGMKTRRKSIYSYKERSEKSFNDATLQEESVCLYSDLERGDSARTNAVGASSLEDRDKKKGNFLKSYFEFFMGKENSKHSEESIFYEIKSAEEDKANSHCSLEDMEEKRISSRKSFFSIYDYTDDNEDNDYSPFNGNQGYDLFYNQKTFDPANNEMMMMMMTGGYDNDYMHIYDTDNLYSNSESDEDAKSREKELKPIFYSIEKVISLANDYRIEAGRTKTHYVGIETILKKYIYVVKNDKILFFKSRLNKKKNLLSSKVKKAFNRCNFFYQLKKKKDQYKMITRQKINRCYFFRYLYFCNLKKKLQNQCRKKKEKQLRKFFHKKERRNSHVRKHREVSLGSHLEKSKQANCHNYSVGKGSECIFPSGEGSNRGTCNERDEHVFIEWSQNRSGRKEIDMHTQKGTQNRGTNSDQTNSNHIMEETKKEETQKDNYQSGDNTDVALHWVVRMFGEEQYLEENHNILNKEKDYKTNRCRSKLEGGKNYVHVEDDDCNFRSDNNELDICVSLISTVGIHNSVGCDPLQGVGREETVNEETRKETSKEPSEVVGEMLSDDTSEEESEEANEGESEVVGEEIGQEAEEKVSEVLSEEESEVVGEEIGQEVGQILEQIVREELEQEEEEKVSEVLSEEESEEKSEEESEEESKEESEEESEVVGEEIGQEVGEILEQIVREELEQEVEEKVSEVLSEEASEEKSEEESEEKSEEESEEKSKEESGVVGEEIGQEVGEIVEEKVSEVLSEEEREDESEEANEEESEVVGEEIGQAVGKIVEEKVSEVLSVEESEEANEEESEVVGEEIGQAVGKIVEEKVSEVLSEEEREDESEEANEEESEVVGEEIGQEAGEIVEETVREEVGQEVEEKVSEVLSEEESEEANEGESEVVGEEIGQEVEETVSEVLSEEESEEANEGESEVVGEEIGKEVEETVSEVLSVEESEEANEEESEVVGEDIGQEAGEIVEETVREEVGKEVEEKVSEVLSEEESEEANEEESEVVGEEIGQEVGKIVEENASEVLSEEESEEESEVVGEDIGQEVSEIVEETVREKVGQEVEEKVSEENSEEESEEENEEESEVVGEEIRQEVGEIVQETVREEIEQVVGEIVQEKVSKEIEQEVGEQVEETIREEKSEGRGEELSDNANKEVSKVVENSAGQKVEEKVPEEISKESHEWVGEDAREGVGENICNNYEREESNSRETSRSICSNVSRRKLMGGFPYDSFEDDEKKNSATKNSLSCKKHDVGKEIDKDYMGKSGRSGDDRASNVTIEGINYWIVEGAKNMDKESVRYTCARGGRDEREGASQNEATSVVGNREESEVVGEEIGQEVEEKVSEVLSEEASEEANEEESEVVGEEIGQEVSEIVEETVREKVGQEVEEKVSEENSEEESEEENEEESEVVGEEIRQEVGEIVQETVREEIEQVVGEIVQEKVSKEIEQEVGEQVEETIREEKSEGRGEELSDNANKEVSKVVENSAGQKVEEKVPEEISKESHEWVGEDAREGVGENICNNYEREESNSRETSRSICSNVSRRKLMGGFPYDSFEDDEKKNSATKNSLSCKKHDVGKEIDKDYMGKSGRSGDDRASNVTIEGINYWIVEGAKNMDKESVRYTCARGGRDEREGASQNEATSVVGNRVSYKAQQRKNREPSFCAENNVEGEMKSEEKLILRKMVINKTVTNDADFSFSRDMCKRYYFKEKEYALDGEDANEYVKEEGDVDEIEGECKIVISHEEIENNMGIEIRKSIEGICRAFFDSDDVVECPQWDKAGEEAAEAEESNGETEIVKEDVGEKEETKRKVAVEAGEEMKVERVLLRKNAFSLDSDMQRKLREDFRTESVINGFQTFESIKREFASKDELTGKEEEGDKKKSIKKESNKGKRISKVERVKNSYTHAIETSEDAHKLYSNLQNIIVKDFKKKCLRKMKKLLNKKYKRMEKYIFEYARLIMQNCNTIGGVSTEKASKKTRWNKKSKKKMEKQSKAKVAIQTDGQDSFINSIRSGAIRETCQQEDQPPKGQTDNRREDSSKEEENNEGVTPLNGNNDTSDHYVGSSMSNFEKICILSYDSVISVKGSFDNLHTLRSKEVDSPKEKDTKQELSSHSGEYNVFKKIKFTDTQNDEKSIRDDESKHIGKEEEVEKSESIQKGEAEWRIFRNKSFIKYAQNFILKILNCTSICSLTTQLYSRTNFLNQMKLINKKNIGRLFVQKMSLSGRCRGIFSRVIFKQVQQGRNIMLERDKSACEGIDDTAHNTRHDTIYGATYDENLHRGTVGGIEQNEERGIEYTKLMCKYGEKKVRRGDNKENFTPSIVIARSSTANHESRMLLNQCRLNIDEPFNEKRCKWSNCQERRKCYIAKMQIEGTLANDAMIRDVERNRVNANIVVRHQNRYPSVSHSYCAYALIKKPFYKEVIDSDSTQYYYHGTLINGGSLSNKLPLICKVANVCYRQEAREGLVGAATIVRSGERCPSWYSYGKSGLKRREDVKLNMGTCKARKISHGNSSNLFVIDDIRKKHLIGDKKEFIDPFYMDISNIMTSKYVNEGGRTCFGKNNMKSTVGRCSLDKENVCINRRNHIIGKCNKECIHLHVMGENGKTNNDRNNNLFSYNAKGYPYEGSIYANEDLKKTNNVSHLQKNTTTKKLRDIQEEQNFYSQYVGRKRDSFSKGYHLKESELTRKKQHLCDGVHFAELKGENDTKGKKNASNRDFTNMYKFNKGHGNDIPKYYLKSGILRNMTLRKKKVNNVFDVHHNLGINLKKNYEKEYEVKNKDFLVKKGLVTCTNGISTKEWASKNCILKNLCNVYGYFNKVHDQQTDEMVNRHSNKYYLKVKKISFSGKSHTGQTMGNRHFAHTQFTSVRDEQRLMCPCRGTSSNCFHLHRRCNRRNSRVSSSWQLPLWNYNIESFHICSINCPRYDDFSNSSYTHKMGNICIYKDF</sequence>
<organism evidence="2 3">
    <name type="scientific">Plasmodium ovale curtisi</name>
    <dbReference type="NCBI Taxonomy" id="864141"/>
    <lineage>
        <taxon>Eukaryota</taxon>
        <taxon>Sar</taxon>
        <taxon>Alveolata</taxon>
        <taxon>Apicomplexa</taxon>
        <taxon>Aconoidasida</taxon>
        <taxon>Haemosporida</taxon>
        <taxon>Plasmodiidae</taxon>
        <taxon>Plasmodium</taxon>
        <taxon>Plasmodium (Plasmodium)</taxon>
    </lineage>
</organism>
<reference evidence="3" key="1">
    <citation type="submission" date="2016-05" db="EMBL/GenBank/DDBJ databases">
        <authorList>
            <person name="Naeem Raeece"/>
        </authorList>
    </citation>
    <scope>NUCLEOTIDE SEQUENCE [LARGE SCALE GENOMIC DNA]</scope>
</reference>
<dbReference type="Proteomes" id="UP000078560">
    <property type="component" value="Unassembled WGS sequence"/>
</dbReference>
<feature type="compositionally biased region" description="Acidic residues" evidence="1">
    <location>
        <begin position="1390"/>
        <end position="1419"/>
    </location>
</feature>
<protein>
    <submittedName>
        <fullName evidence="2">Uncharacterized protein</fullName>
    </submittedName>
</protein>
<feature type="compositionally biased region" description="Basic and acidic residues" evidence="1">
    <location>
        <begin position="1178"/>
        <end position="1202"/>
    </location>
</feature>
<feature type="compositionally biased region" description="Acidic residues" evidence="1">
    <location>
        <begin position="924"/>
        <end position="973"/>
    </location>
</feature>
<feature type="compositionally biased region" description="Acidic residues" evidence="1">
    <location>
        <begin position="1036"/>
        <end position="1057"/>
    </location>
</feature>
<feature type="compositionally biased region" description="Basic and acidic residues" evidence="1">
    <location>
        <begin position="1500"/>
        <end position="1524"/>
    </location>
</feature>
<feature type="region of interest" description="Disordered" evidence="1">
    <location>
        <begin position="1267"/>
        <end position="1291"/>
    </location>
</feature>
<feature type="compositionally biased region" description="Acidic residues" evidence="1">
    <location>
        <begin position="672"/>
        <end position="717"/>
    </location>
</feature>
<feature type="region of interest" description="Disordered" evidence="1">
    <location>
        <begin position="581"/>
        <end position="822"/>
    </location>
</feature>
<feature type="compositionally biased region" description="Acidic residues" evidence="1">
    <location>
        <begin position="1115"/>
        <end position="1133"/>
    </location>
</feature>
<feature type="compositionally biased region" description="Basic and acidic residues" evidence="1">
    <location>
        <begin position="1211"/>
        <end position="1234"/>
    </location>
</feature>
<feature type="compositionally biased region" description="Basic and acidic residues" evidence="1">
    <location>
        <begin position="2071"/>
        <end position="2082"/>
    </location>
</feature>
<feature type="compositionally biased region" description="Basic and acidic residues" evidence="1">
    <location>
        <begin position="1420"/>
        <end position="1436"/>
    </location>
</feature>
<feature type="compositionally biased region" description="Acidic residues" evidence="1">
    <location>
        <begin position="796"/>
        <end position="817"/>
    </location>
</feature>
<feature type="compositionally biased region" description="Low complexity" evidence="1">
    <location>
        <begin position="774"/>
        <end position="785"/>
    </location>
</feature>
<accession>A0A1A8W2N7</accession>
<feature type="compositionally biased region" description="Basic and acidic residues" evidence="1">
    <location>
        <begin position="1098"/>
        <end position="1114"/>
    </location>
</feature>
<feature type="region of interest" description="Disordered" evidence="1">
    <location>
        <begin position="2013"/>
        <end position="2039"/>
    </location>
</feature>
<feature type="compositionally biased region" description="Acidic residues" evidence="1">
    <location>
        <begin position="644"/>
        <end position="657"/>
    </location>
</feature>
<feature type="compositionally biased region" description="Acidic residues" evidence="1">
    <location>
        <begin position="1372"/>
        <end position="1381"/>
    </location>
</feature>
<evidence type="ECO:0000313" key="3">
    <source>
        <dbReference type="Proteomes" id="UP000078560"/>
    </source>
</evidence>
<gene>
    <name evidence="2" type="ORF">POVCU2_0041360</name>
</gene>
<feature type="compositionally biased region" description="Acidic residues" evidence="1">
    <location>
        <begin position="608"/>
        <end position="635"/>
    </location>
</feature>
<feature type="region of interest" description="Disordered" evidence="1">
    <location>
        <begin position="836"/>
        <end position="1137"/>
    </location>
</feature>
<feature type="compositionally biased region" description="Basic and acidic residues" evidence="1">
    <location>
        <begin position="1533"/>
        <end position="1556"/>
    </location>
</feature>
<feature type="compositionally biased region" description="Basic and acidic residues" evidence="1">
    <location>
        <begin position="1018"/>
        <end position="1033"/>
    </location>
</feature>
<feature type="region of interest" description="Disordered" evidence="1">
    <location>
        <begin position="1168"/>
        <end position="1234"/>
    </location>
</feature>
<feature type="compositionally biased region" description="Acidic residues" evidence="1">
    <location>
        <begin position="989"/>
        <end position="1017"/>
    </location>
</feature>
<feature type="region of interest" description="Disordered" evidence="1">
    <location>
        <begin position="2057"/>
        <end position="2099"/>
    </location>
</feature>
<feature type="compositionally biased region" description="Acidic residues" evidence="1">
    <location>
        <begin position="1437"/>
        <end position="1455"/>
    </location>
</feature>